<dbReference type="Gene3D" id="2.60.120.380">
    <property type="match status" value="1"/>
</dbReference>
<evidence type="ECO:0000256" key="1">
    <source>
        <dbReference type="ARBA" id="ARBA00022737"/>
    </source>
</evidence>
<gene>
    <name evidence="3" type="ORF">BQ4739_LOCUS18252</name>
</gene>
<dbReference type="PROSITE" id="PS50092">
    <property type="entry name" value="TSP1"/>
    <property type="match status" value="2"/>
</dbReference>
<proteinExistence type="predicted"/>
<name>A0A383WKD2_TETOB</name>
<dbReference type="Proteomes" id="UP000256970">
    <property type="component" value="Unassembled WGS sequence"/>
</dbReference>
<keyword evidence="4" id="KW-1185">Reference proteome</keyword>
<dbReference type="EMBL" id="FNXT01001297">
    <property type="protein sequence ID" value="SZX77918.1"/>
    <property type="molecule type" value="Genomic_DNA"/>
</dbReference>
<dbReference type="InterPro" id="IPR052065">
    <property type="entry name" value="Compl_asym_regulator"/>
</dbReference>
<dbReference type="AlphaFoldDB" id="A0A383WKD2"/>
<keyword evidence="1" id="KW-0677">Repeat</keyword>
<protein>
    <recommendedName>
        <fullName evidence="5">Peptidase C-terminal archaeal/bacterial domain-containing protein</fullName>
    </recommendedName>
</protein>
<dbReference type="InterPro" id="IPR000884">
    <property type="entry name" value="TSP1_rpt"/>
</dbReference>
<organism evidence="3 4">
    <name type="scientific">Tetradesmus obliquus</name>
    <name type="common">Green alga</name>
    <name type="synonym">Acutodesmus obliquus</name>
    <dbReference type="NCBI Taxonomy" id="3088"/>
    <lineage>
        <taxon>Eukaryota</taxon>
        <taxon>Viridiplantae</taxon>
        <taxon>Chlorophyta</taxon>
        <taxon>core chlorophytes</taxon>
        <taxon>Chlorophyceae</taxon>
        <taxon>CS clade</taxon>
        <taxon>Sphaeropleales</taxon>
        <taxon>Scenedesmaceae</taxon>
        <taxon>Tetradesmus</taxon>
    </lineage>
</organism>
<evidence type="ECO:0000256" key="2">
    <source>
        <dbReference type="ARBA" id="ARBA00023157"/>
    </source>
</evidence>
<keyword evidence="2" id="KW-1015">Disulfide bond</keyword>
<reference evidence="3 4" key="1">
    <citation type="submission" date="2016-10" db="EMBL/GenBank/DDBJ databases">
        <authorList>
            <person name="Cai Z."/>
        </authorList>
    </citation>
    <scope>NUCLEOTIDE SEQUENCE [LARGE SCALE GENOMIC DNA]</scope>
</reference>
<accession>A0A383WKD2</accession>
<dbReference type="PANTHER" id="PTHR22906">
    <property type="entry name" value="PROPERDIN"/>
    <property type="match status" value="1"/>
</dbReference>
<dbReference type="SUPFAM" id="SSF55486">
    <property type="entry name" value="Metalloproteases ('zincins'), catalytic domain"/>
    <property type="match status" value="1"/>
</dbReference>
<evidence type="ECO:0008006" key="5">
    <source>
        <dbReference type="Google" id="ProtNLM"/>
    </source>
</evidence>
<dbReference type="SMART" id="SM00209">
    <property type="entry name" value="TSP1"/>
    <property type="match status" value="2"/>
</dbReference>
<evidence type="ECO:0000313" key="3">
    <source>
        <dbReference type="EMBL" id="SZX77918.1"/>
    </source>
</evidence>
<evidence type="ECO:0000313" key="4">
    <source>
        <dbReference type="Proteomes" id="UP000256970"/>
    </source>
</evidence>
<sequence>MAALGTQQLSLIRSSSGYIGELPALAALLDADDDLGVEQASGHLVCQCSRLKAQATPQQQAAARAAADGVAAAVAAQQLIPAAGAVASNQQQQQQVSALLLAPGTPDLVGLTAEQALSLSSRPSAKNKLVLDFDGHVLEGSAWNEVAKRDRLVSAAYDKDGDPSSFHAEEIADIVAIWRAVAEDYAAFDVDVTTADPGDAALEGIGQRAVIGGAAGDWYGVAGGIAFVNSFGKRGMPCFIFSLSLGPNNPKFIWEAVSHELGHTLGLLHDGIVPNPGNPNGLSYTTGQGLWAPIMGMSYYAEVTQFDAGEFPFSNNQQDDLAVIATKLPRLPQQHGSSINAATPLAPSTSRASGMATTAVRVAASSTFTVTSSGILSSTGQRDFFSFEAGAGLASIAVAVTAPFGIGAFTRANLKASATVYDASGAVLATLTPPKGFAMAVPESTVLLPAAGVYYVSVSGTGADTPATGGYSNYGSLGWYALTVTARDPAVPLSPDCLGSWSEWSACSSSCKQSSTYSITWEAAEGGAACPYDSGTTRSRSCSGGRCSRAVGRRDCAGVWSTWSSCDASCQQTAVYRVIYTAVNGGAACQFAEGAVKSQSCSGGDCLQPPTAGNSDGGADPSDSVMVITALKVTREVPVNPNSRATGRAVQYYRCKAIITLRTASGGVMANATVTGTWSAPGEATPDAAAAPADTRRSGQAVFWSQAWRAAGAAGLCEFTVRDVQFTGKTFDRSSSFTSSAVNWD</sequence>
<dbReference type="PANTHER" id="PTHR22906:SF46">
    <property type="entry name" value="HEMICENTIN-1-LIKE"/>
    <property type="match status" value="1"/>
</dbReference>